<dbReference type="PANTHER" id="PTHR13318">
    <property type="entry name" value="PARTNER OF PAIRED, ISOFORM B-RELATED"/>
    <property type="match status" value="1"/>
</dbReference>
<dbReference type="GO" id="GO:0019005">
    <property type="term" value="C:SCF ubiquitin ligase complex"/>
    <property type="evidence" value="ECO:0007669"/>
    <property type="project" value="TreeGrafter"/>
</dbReference>
<dbReference type="EMBL" id="KI925456">
    <property type="protein sequence ID" value="ETW84390.1"/>
    <property type="molecule type" value="Genomic_DNA"/>
</dbReference>
<dbReference type="AlphaFoldDB" id="W4KGF9"/>
<proteinExistence type="predicted"/>
<dbReference type="Gene3D" id="3.80.10.10">
    <property type="entry name" value="Ribonuclease Inhibitor"/>
    <property type="match status" value="1"/>
</dbReference>
<dbReference type="STRING" id="747525.W4KGF9"/>
<dbReference type="KEGG" id="hir:HETIRDRAFT_381899"/>
<evidence type="ECO:0000313" key="2">
    <source>
        <dbReference type="Proteomes" id="UP000030671"/>
    </source>
</evidence>
<dbReference type="GeneID" id="20672094"/>
<dbReference type="OrthoDB" id="3063971at2759"/>
<dbReference type="InParanoid" id="W4KGF9"/>
<reference evidence="1 2" key="1">
    <citation type="journal article" date="2012" name="New Phytol.">
        <title>Insight into trade-off between wood decay and parasitism from the genome of a fungal forest pathogen.</title>
        <authorList>
            <person name="Olson A."/>
            <person name="Aerts A."/>
            <person name="Asiegbu F."/>
            <person name="Belbahri L."/>
            <person name="Bouzid O."/>
            <person name="Broberg A."/>
            <person name="Canback B."/>
            <person name="Coutinho P.M."/>
            <person name="Cullen D."/>
            <person name="Dalman K."/>
            <person name="Deflorio G."/>
            <person name="van Diepen L.T."/>
            <person name="Dunand C."/>
            <person name="Duplessis S."/>
            <person name="Durling M."/>
            <person name="Gonthier P."/>
            <person name="Grimwood J."/>
            <person name="Fossdal C.G."/>
            <person name="Hansson D."/>
            <person name="Henrissat B."/>
            <person name="Hietala A."/>
            <person name="Himmelstrand K."/>
            <person name="Hoffmeister D."/>
            <person name="Hogberg N."/>
            <person name="James T.Y."/>
            <person name="Karlsson M."/>
            <person name="Kohler A."/>
            <person name="Kues U."/>
            <person name="Lee Y.H."/>
            <person name="Lin Y.C."/>
            <person name="Lind M."/>
            <person name="Lindquist E."/>
            <person name="Lombard V."/>
            <person name="Lucas S."/>
            <person name="Lunden K."/>
            <person name="Morin E."/>
            <person name="Murat C."/>
            <person name="Park J."/>
            <person name="Raffaello T."/>
            <person name="Rouze P."/>
            <person name="Salamov A."/>
            <person name="Schmutz J."/>
            <person name="Solheim H."/>
            <person name="Stahlberg J."/>
            <person name="Velez H."/>
            <person name="de Vries R.P."/>
            <person name="Wiebenga A."/>
            <person name="Woodward S."/>
            <person name="Yakovlev I."/>
            <person name="Garbelotto M."/>
            <person name="Martin F."/>
            <person name="Grigoriev I.V."/>
            <person name="Stenlid J."/>
        </authorList>
    </citation>
    <scope>NUCLEOTIDE SEQUENCE [LARGE SCALE GENOMIC DNA]</scope>
    <source>
        <strain evidence="1 2">TC 32-1</strain>
    </source>
</reference>
<gene>
    <name evidence="1" type="ORF">HETIRDRAFT_381899</name>
</gene>
<organism evidence="1 2">
    <name type="scientific">Heterobasidion irregulare (strain TC 32-1)</name>
    <dbReference type="NCBI Taxonomy" id="747525"/>
    <lineage>
        <taxon>Eukaryota</taxon>
        <taxon>Fungi</taxon>
        <taxon>Dikarya</taxon>
        <taxon>Basidiomycota</taxon>
        <taxon>Agaricomycotina</taxon>
        <taxon>Agaricomycetes</taxon>
        <taxon>Russulales</taxon>
        <taxon>Bondarzewiaceae</taxon>
        <taxon>Heterobasidion</taxon>
        <taxon>Heterobasidion annosum species complex</taxon>
    </lineage>
</organism>
<dbReference type="eggNOG" id="ENOG502SJPZ">
    <property type="taxonomic scope" value="Eukaryota"/>
</dbReference>
<dbReference type="RefSeq" id="XP_009544068.1">
    <property type="nucleotide sequence ID" value="XM_009545773.1"/>
</dbReference>
<dbReference type="Proteomes" id="UP000030671">
    <property type="component" value="Unassembled WGS sequence"/>
</dbReference>
<evidence type="ECO:0008006" key="3">
    <source>
        <dbReference type="Google" id="ProtNLM"/>
    </source>
</evidence>
<sequence length="351" mass="39279">MHQACDILARCTRSAPNLRSVNISISATPLPPGESSDGMPNLKFIFQNAPQLKSITWTSNTFPSSLPSQISELTITLLPYPFGPTSVLWLLEVLANLPSLKNLTLTIPVTFSEVILFPREQTPPFLLSRLESLTVQSYPDFNNILLYIQTPNLSRLHLRSSEPPLNHPHAATGASLCRFIESISPPLELLELYDVDLPRGDFIRCFLGLPTLQELRLHETEISDDVFALIAELDGPCPQLRRLDLRWCEQLSGSCLVNLISARNVACDIAHSNPALRRIEEITLVNCALVKERDVLDLAKATVCSVIARSPDDYCRFRGCCNNGRYRQRLRLRHKKDLESAEGGGMRLILD</sequence>
<dbReference type="InterPro" id="IPR032675">
    <property type="entry name" value="LRR_dom_sf"/>
</dbReference>
<dbReference type="HOGENOM" id="CLU_790020_0_0_1"/>
<dbReference type="GO" id="GO:0031146">
    <property type="term" value="P:SCF-dependent proteasomal ubiquitin-dependent protein catabolic process"/>
    <property type="evidence" value="ECO:0007669"/>
    <property type="project" value="TreeGrafter"/>
</dbReference>
<evidence type="ECO:0000313" key="1">
    <source>
        <dbReference type="EMBL" id="ETW84390.1"/>
    </source>
</evidence>
<accession>W4KGF9</accession>
<keyword evidence="2" id="KW-1185">Reference proteome</keyword>
<protein>
    <recommendedName>
        <fullName evidence="3">F-box domain-containing protein</fullName>
    </recommendedName>
</protein>
<name>W4KGF9_HETIT</name>
<dbReference type="SMART" id="SM00367">
    <property type="entry name" value="LRR_CC"/>
    <property type="match status" value="2"/>
</dbReference>
<dbReference type="InterPro" id="IPR006553">
    <property type="entry name" value="Leu-rich_rpt_Cys-con_subtyp"/>
</dbReference>
<dbReference type="SUPFAM" id="SSF52047">
    <property type="entry name" value="RNI-like"/>
    <property type="match status" value="1"/>
</dbReference>